<reference evidence="1 2" key="1">
    <citation type="submission" date="2023-09" db="EMBL/GenBank/DDBJ databases">
        <title>The genome sequence of Streptomyces anthocyanicus.</title>
        <authorList>
            <person name="Mo P."/>
        </authorList>
    </citation>
    <scope>NUCLEOTIDE SEQUENCE [LARGE SCALE GENOMIC DNA]</scope>
    <source>
        <strain evidence="1 2">JCM 4387</strain>
    </source>
</reference>
<name>A0ABY9U039_STRVL</name>
<evidence type="ECO:0000313" key="1">
    <source>
        <dbReference type="EMBL" id="WND15985.1"/>
    </source>
</evidence>
<dbReference type="EMBL" id="CP134213">
    <property type="protein sequence ID" value="WND15985.1"/>
    <property type="molecule type" value="Genomic_DNA"/>
</dbReference>
<keyword evidence="2" id="KW-1185">Reference proteome</keyword>
<sequence>MTYADIETLQEEVDQSRILRRTVDYAVGDESIQATSDAYRHAWPRKLNGMLILTLNNWPEMRPDSKVWMSATEANALGDATAGGFMGDAVFTVHNIVPQNGKIQFRLNIAFGQPLPLIVDFWVIHFI</sequence>
<organism evidence="1 2">
    <name type="scientific">Streptomyces violaceus</name>
    <name type="common">Streptomyces venezuelae</name>
    <dbReference type="NCBI Taxonomy" id="1936"/>
    <lineage>
        <taxon>Bacteria</taxon>
        <taxon>Bacillati</taxon>
        <taxon>Actinomycetota</taxon>
        <taxon>Actinomycetes</taxon>
        <taxon>Kitasatosporales</taxon>
        <taxon>Streptomycetaceae</taxon>
        <taxon>Streptomyces</taxon>
    </lineage>
</organism>
<evidence type="ECO:0000313" key="2">
    <source>
        <dbReference type="Proteomes" id="UP001249394"/>
    </source>
</evidence>
<gene>
    <name evidence="1" type="ORF">RI060_00810</name>
</gene>
<accession>A0ABY9U039</accession>
<dbReference type="Proteomes" id="UP001249394">
    <property type="component" value="Chromosome"/>
</dbReference>
<proteinExistence type="predicted"/>
<protein>
    <submittedName>
        <fullName evidence="1">Uncharacterized protein</fullName>
    </submittedName>
</protein>